<reference evidence="7" key="1">
    <citation type="submission" date="2016-11" db="UniProtKB">
        <authorList>
            <consortium name="WormBaseParasite"/>
        </authorList>
    </citation>
    <scope>IDENTIFICATION</scope>
</reference>
<evidence type="ECO:0000256" key="2">
    <source>
        <dbReference type="ARBA" id="ARBA00022771"/>
    </source>
</evidence>
<organism evidence="6 7">
    <name type="scientific">Heterorhabditis bacteriophora</name>
    <name type="common">Entomopathogenic nematode worm</name>
    <dbReference type="NCBI Taxonomy" id="37862"/>
    <lineage>
        <taxon>Eukaryota</taxon>
        <taxon>Metazoa</taxon>
        <taxon>Ecdysozoa</taxon>
        <taxon>Nematoda</taxon>
        <taxon>Chromadorea</taxon>
        <taxon>Rhabditida</taxon>
        <taxon>Rhabditina</taxon>
        <taxon>Rhabditomorpha</taxon>
        <taxon>Strongyloidea</taxon>
        <taxon>Heterorhabditidae</taxon>
        <taxon>Heterorhabditis</taxon>
    </lineage>
</organism>
<sequence length="98" mass="11022">MIDDEEQKGYTWEAGYAEGNIRTIKDSLASFNEAMCNGDFSLQNALQLALTNLKLFECMACERLLQTEGFACKTCHALFCFDCDVLLHDSLHVCPNCE</sequence>
<dbReference type="SUPFAM" id="SSF57889">
    <property type="entry name" value="Cysteine-rich domain"/>
    <property type="match status" value="1"/>
</dbReference>
<protein>
    <submittedName>
        <fullName evidence="7">C2H2-type domain-containing protein</fullName>
    </submittedName>
</protein>
<keyword evidence="6" id="KW-1185">Reference proteome</keyword>
<evidence type="ECO:0000259" key="5">
    <source>
        <dbReference type="PROSITE" id="PS01357"/>
    </source>
</evidence>
<dbReference type="InterPro" id="IPR000433">
    <property type="entry name" value="Znf_ZZ"/>
</dbReference>
<proteinExistence type="predicted"/>
<evidence type="ECO:0000256" key="3">
    <source>
        <dbReference type="ARBA" id="ARBA00022833"/>
    </source>
</evidence>
<keyword evidence="2" id="KW-0863">Zinc-finger</keyword>
<dbReference type="Gene3D" id="3.30.40.10">
    <property type="entry name" value="Zinc/RING finger domain, C3HC4 (zinc finger)"/>
    <property type="match status" value="1"/>
</dbReference>
<dbReference type="GO" id="GO:0008270">
    <property type="term" value="F:zinc ion binding"/>
    <property type="evidence" value="ECO:0007669"/>
    <property type="project" value="UniProtKB-KW"/>
</dbReference>
<dbReference type="GO" id="GO:0006357">
    <property type="term" value="P:regulation of transcription by RNA polymerase II"/>
    <property type="evidence" value="ECO:0007669"/>
    <property type="project" value="TreeGrafter"/>
</dbReference>
<evidence type="ECO:0000259" key="4">
    <source>
        <dbReference type="PROSITE" id="PS00028"/>
    </source>
</evidence>
<dbReference type="PROSITE" id="PS01357">
    <property type="entry name" value="ZF_ZZ_1"/>
    <property type="match status" value="1"/>
</dbReference>
<dbReference type="PANTHER" id="PTHR12695:SF2">
    <property type="entry name" value="GENERAL TRANSCRIPTION FACTOR IIH SUBUNIT 2-RELATED"/>
    <property type="match status" value="1"/>
</dbReference>
<dbReference type="InterPro" id="IPR013087">
    <property type="entry name" value="Znf_C2H2_type"/>
</dbReference>
<keyword evidence="1" id="KW-0479">Metal-binding</keyword>
<dbReference type="GO" id="GO:0005675">
    <property type="term" value="C:transcription factor TFIIH holo complex"/>
    <property type="evidence" value="ECO:0007669"/>
    <property type="project" value="TreeGrafter"/>
</dbReference>
<evidence type="ECO:0000313" key="7">
    <source>
        <dbReference type="WBParaSite" id="Hba_13067"/>
    </source>
</evidence>
<dbReference type="InterPro" id="IPR004595">
    <property type="entry name" value="TFIIH_C1-like_dom"/>
</dbReference>
<feature type="domain" description="C2H2-type" evidence="4">
    <location>
        <begin position="72"/>
        <end position="92"/>
    </location>
</feature>
<dbReference type="AlphaFoldDB" id="A0A1I7X6L7"/>
<dbReference type="SMART" id="SM01047">
    <property type="entry name" value="C1_4"/>
    <property type="match status" value="1"/>
</dbReference>
<keyword evidence="3" id="KW-0862">Zinc</keyword>
<dbReference type="PROSITE" id="PS00028">
    <property type="entry name" value="ZINC_FINGER_C2H2_1"/>
    <property type="match status" value="1"/>
</dbReference>
<dbReference type="InterPro" id="IPR046349">
    <property type="entry name" value="C1-like_sf"/>
</dbReference>
<dbReference type="GO" id="GO:0006289">
    <property type="term" value="P:nucleotide-excision repair"/>
    <property type="evidence" value="ECO:0007669"/>
    <property type="project" value="TreeGrafter"/>
</dbReference>
<dbReference type="WBParaSite" id="Hba_13067">
    <property type="protein sequence ID" value="Hba_13067"/>
    <property type="gene ID" value="Hba_13067"/>
</dbReference>
<feature type="domain" description="ZZ-type" evidence="5">
    <location>
        <begin position="72"/>
        <end position="97"/>
    </location>
</feature>
<dbReference type="Pfam" id="PF04056">
    <property type="entry name" value="Ssl1"/>
    <property type="match status" value="1"/>
</dbReference>
<dbReference type="InterPro" id="IPR007198">
    <property type="entry name" value="Ssl1-like"/>
</dbReference>
<evidence type="ECO:0000256" key="1">
    <source>
        <dbReference type="ARBA" id="ARBA00022723"/>
    </source>
</evidence>
<dbReference type="PANTHER" id="PTHR12695">
    <property type="entry name" value="GENERAL TRANSCRIPTION FACTOR IIH SUBUNIT 2"/>
    <property type="match status" value="1"/>
</dbReference>
<dbReference type="Pfam" id="PF07975">
    <property type="entry name" value="C1_4"/>
    <property type="match status" value="1"/>
</dbReference>
<evidence type="ECO:0000313" key="6">
    <source>
        <dbReference type="Proteomes" id="UP000095283"/>
    </source>
</evidence>
<name>A0A1I7X6L7_HETBA</name>
<dbReference type="Proteomes" id="UP000095283">
    <property type="component" value="Unplaced"/>
</dbReference>
<dbReference type="InterPro" id="IPR013083">
    <property type="entry name" value="Znf_RING/FYVE/PHD"/>
</dbReference>
<accession>A0A1I7X6L7</accession>